<proteinExistence type="predicted"/>
<name>A0A4U5PNK7_POPAL</name>
<dbReference type="InterPro" id="IPR036875">
    <property type="entry name" value="Znf_CCHC_sf"/>
</dbReference>
<dbReference type="GO" id="GO:0003676">
    <property type="term" value="F:nucleic acid binding"/>
    <property type="evidence" value="ECO:0007669"/>
    <property type="project" value="InterPro"/>
</dbReference>
<feature type="region of interest" description="Disordered" evidence="1">
    <location>
        <begin position="28"/>
        <end position="47"/>
    </location>
</feature>
<dbReference type="GO" id="GO:0008270">
    <property type="term" value="F:zinc ion binding"/>
    <property type="evidence" value="ECO:0007669"/>
    <property type="project" value="InterPro"/>
</dbReference>
<comment type="caution">
    <text evidence="2">The sequence shown here is derived from an EMBL/GenBank/DDBJ whole genome shotgun (WGS) entry which is preliminary data.</text>
</comment>
<dbReference type="EMBL" id="RCHU01000660">
    <property type="protein sequence ID" value="TKR98817.1"/>
    <property type="molecule type" value="Genomic_DNA"/>
</dbReference>
<dbReference type="SUPFAM" id="SSF57756">
    <property type="entry name" value="Retrovirus zinc finger-like domains"/>
    <property type="match status" value="1"/>
</dbReference>
<evidence type="ECO:0008006" key="3">
    <source>
        <dbReference type="Google" id="ProtNLM"/>
    </source>
</evidence>
<protein>
    <recommendedName>
        <fullName evidence="3">CCHC-type domain-containing protein</fullName>
    </recommendedName>
</protein>
<gene>
    <name evidence="2" type="ORF">D5086_0000199780</name>
</gene>
<dbReference type="AlphaFoldDB" id="A0A4U5PNK7"/>
<evidence type="ECO:0000256" key="1">
    <source>
        <dbReference type="SAM" id="MobiDB-lite"/>
    </source>
</evidence>
<accession>A0A4U5PNK7</accession>
<evidence type="ECO:0000313" key="2">
    <source>
        <dbReference type="EMBL" id="TKR98817.1"/>
    </source>
</evidence>
<reference evidence="2" key="1">
    <citation type="submission" date="2018-10" db="EMBL/GenBank/DDBJ databases">
        <title>Population genomic analysis revealed the cold adaptation of white poplar.</title>
        <authorList>
            <person name="Liu Y.-J."/>
        </authorList>
    </citation>
    <scope>NUCLEOTIDE SEQUENCE [LARGE SCALE GENOMIC DNA]</scope>
    <source>
        <strain evidence="2">PAL-ZL1</strain>
    </source>
</reference>
<organism evidence="2">
    <name type="scientific">Populus alba</name>
    <name type="common">White poplar</name>
    <dbReference type="NCBI Taxonomy" id="43335"/>
    <lineage>
        <taxon>Eukaryota</taxon>
        <taxon>Viridiplantae</taxon>
        <taxon>Streptophyta</taxon>
        <taxon>Embryophyta</taxon>
        <taxon>Tracheophyta</taxon>
        <taxon>Spermatophyta</taxon>
        <taxon>Magnoliopsida</taxon>
        <taxon>eudicotyledons</taxon>
        <taxon>Gunneridae</taxon>
        <taxon>Pentapetalae</taxon>
        <taxon>rosids</taxon>
        <taxon>fabids</taxon>
        <taxon>Malpighiales</taxon>
        <taxon>Salicaceae</taxon>
        <taxon>Saliceae</taxon>
        <taxon>Populus</taxon>
    </lineage>
</organism>
<sequence length="104" mass="11393">MEEAHNLALKAELMERIGGISGFCRNNPESSFNTKDKGGNSRQGPAPGVCYHCRKPRHLSNTCPDHRKLVNWIEGEEGDPEAAGDDAGEDDCYEGVEFAEEDGK</sequence>